<proteinExistence type="predicted"/>
<keyword evidence="3" id="KW-1185">Reference proteome</keyword>
<protein>
    <submittedName>
        <fullName evidence="2">META domain-containing protein</fullName>
    </submittedName>
</protein>
<gene>
    <name evidence="2" type="ORF">ACFQ3Q_01345</name>
</gene>
<dbReference type="Gene3D" id="2.40.128.270">
    <property type="match status" value="1"/>
</dbReference>
<accession>A0ABW3NNM1</accession>
<dbReference type="Proteomes" id="UP001597131">
    <property type="component" value="Unassembled WGS sequence"/>
</dbReference>
<dbReference type="PANTHER" id="PTHR35535">
    <property type="entry name" value="HEAT SHOCK PROTEIN HSLJ"/>
    <property type="match status" value="1"/>
</dbReference>
<sequence>MKKMIFILSLILFVSCGENEKKEKTTDKAENTEKPTEEIKTSLSELRNQTGSYKIIKLANKDLGTEEILLEFDGDSQKISGNLGCNDFVSAFKLTEDRVKFDPPIGTKMFCEGKMKNEESLGEILPKITRAKINEEELVFLSKDNEVLLSLEKTEQSE</sequence>
<dbReference type="EMBL" id="JBHTLI010000001">
    <property type="protein sequence ID" value="MFD1094381.1"/>
    <property type="molecule type" value="Genomic_DNA"/>
</dbReference>
<dbReference type="PROSITE" id="PS51257">
    <property type="entry name" value="PROKAR_LIPOPROTEIN"/>
    <property type="match status" value="1"/>
</dbReference>
<dbReference type="InterPro" id="IPR053147">
    <property type="entry name" value="Hsp_HslJ-like"/>
</dbReference>
<dbReference type="InterPro" id="IPR005184">
    <property type="entry name" value="DUF306_Meta_HslJ"/>
</dbReference>
<dbReference type="Pfam" id="PF03724">
    <property type="entry name" value="META"/>
    <property type="match status" value="1"/>
</dbReference>
<evidence type="ECO:0000313" key="3">
    <source>
        <dbReference type="Proteomes" id="UP001597131"/>
    </source>
</evidence>
<organism evidence="2 3">
    <name type="scientific">Salegentibacter chungangensis</name>
    <dbReference type="NCBI Taxonomy" id="1335724"/>
    <lineage>
        <taxon>Bacteria</taxon>
        <taxon>Pseudomonadati</taxon>
        <taxon>Bacteroidota</taxon>
        <taxon>Flavobacteriia</taxon>
        <taxon>Flavobacteriales</taxon>
        <taxon>Flavobacteriaceae</taxon>
        <taxon>Salegentibacter</taxon>
    </lineage>
</organism>
<evidence type="ECO:0000313" key="2">
    <source>
        <dbReference type="EMBL" id="MFD1094381.1"/>
    </source>
</evidence>
<dbReference type="RefSeq" id="WP_380742173.1">
    <property type="nucleotide sequence ID" value="NZ_JBHTLI010000001.1"/>
</dbReference>
<name>A0ABW3NNM1_9FLAO</name>
<comment type="caution">
    <text evidence="2">The sequence shown here is derived from an EMBL/GenBank/DDBJ whole genome shotgun (WGS) entry which is preliminary data.</text>
</comment>
<evidence type="ECO:0000259" key="1">
    <source>
        <dbReference type="Pfam" id="PF03724"/>
    </source>
</evidence>
<dbReference type="InterPro" id="IPR038670">
    <property type="entry name" value="HslJ-like_sf"/>
</dbReference>
<dbReference type="PANTHER" id="PTHR35535:SF1">
    <property type="entry name" value="HEAT SHOCK PROTEIN HSLJ"/>
    <property type="match status" value="1"/>
</dbReference>
<feature type="domain" description="DUF306" evidence="1">
    <location>
        <begin position="50"/>
        <end position="151"/>
    </location>
</feature>
<reference evidence="3" key="1">
    <citation type="journal article" date="2019" name="Int. J. Syst. Evol. Microbiol.">
        <title>The Global Catalogue of Microorganisms (GCM) 10K type strain sequencing project: providing services to taxonomists for standard genome sequencing and annotation.</title>
        <authorList>
            <consortium name="The Broad Institute Genomics Platform"/>
            <consortium name="The Broad Institute Genome Sequencing Center for Infectious Disease"/>
            <person name="Wu L."/>
            <person name="Ma J."/>
        </authorList>
    </citation>
    <scope>NUCLEOTIDE SEQUENCE [LARGE SCALE GENOMIC DNA]</scope>
    <source>
        <strain evidence="3">CCUG 64793</strain>
    </source>
</reference>